<dbReference type="GO" id="GO:0006352">
    <property type="term" value="P:DNA-templated transcription initiation"/>
    <property type="evidence" value="ECO:0007669"/>
    <property type="project" value="InterPro"/>
</dbReference>
<sequence length="235" mass="26909">MVTALKTKVETEIDPFKEYRNAPTLALRNHLVKLNLGLARKVAYEISSHSFESYEDLRQLADMVLVDCVEKFDPSKGFRFSTFAIPKLRGRLLNYLRDKGHTIRVPRKYYDTIQKAKRAERSFVKIEGRHPSPREIAAHAKISFELYLASRHAFVGCRFFHTVSACVDHGITDTAEKDLDLSLERLERLEKAAVAKFFYSKLSLEQVAADMEISQPELKEILRSAIKKAKVSYAA</sequence>
<dbReference type="PANTHER" id="PTHR30603:SF17">
    <property type="entry name" value="RNA POLYMERASE SIGMA-G FACTOR"/>
    <property type="match status" value="1"/>
</dbReference>
<feature type="domain" description="RNA polymerase sigma-70 region 2" evidence="1">
    <location>
        <begin position="31"/>
        <end position="100"/>
    </location>
</feature>
<dbReference type="Proteomes" id="UP000232003">
    <property type="component" value="Chromosome"/>
</dbReference>
<dbReference type="InterPro" id="IPR007627">
    <property type="entry name" value="RNA_pol_sigma70_r2"/>
</dbReference>
<dbReference type="KEGG" id="nfl:COO91_02039"/>
<protein>
    <submittedName>
        <fullName evidence="2">SIG3.3.2, RNA polymerase sigma-B factor</fullName>
    </submittedName>
</protein>
<dbReference type="InterPro" id="IPR013324">
    <property type="entry name" value="RNA_pol_sigma_r3/r4-like"/>
</dbReference>
<name>A0A2K8SL54_9NOSO</name>
<dbReference type="PANTHER" id="PTHR30603">
    <property type="entry name" value="RNA POLYMERASE SIGMA FACTOR RPO"/>
    <property type="match status" value="1"/>
</dbReference>
<keyword evidence="3" id="KW-1185">Reference proteome</keyword>
<dbReference type="InterPro" id="IPR036388">
    <property type="entry name" value="WH-like_DNA-bd_sf"/>
</dbReference>
<dbReference type="EMBL" id="CP024785">
    <property type="protein sequence ID" value="AUB36138.1"/>
    <property type="molecule type" value="Genomic_DNA"/>
</dbReference>
<dbReference type="RefSeq" id="WP_100898145.1">
    <property type="nucleotide sequence ID" value="NZ_CAWNNC010000001.1"/>
</dbReference>
<dbReference type="Gene3D" id="1.10.1740.10">
    <property type="match status" value="1"/>
</dbReference>
<dbReference type="SUPFAM" id="SSF88659">
    <property type="entry name" value="Sigma3 and sigma4 domains of RNA polymerase sigma factors"/>
    <property type="match status" value="1"/>
</dbReference>
<dbReference type="InterPro" id="IPR013325">
    <property type="entry name" value="RNA_pol_sigma_r2"/>
</dbReference>
<evidence type="ECO:0000259" key="1">
    <source>
        <dbReference type="Pfam" id="PF04542"/>
    </source>
</evidence>
<dbReference type="NCBIfam" id="TIGR02937">
    <property type="entry name" value="sigma70-ECF"/>
    <property type="match status" value="1"/>
</dbReference>
<dbReference type="Gene3D" id="1.10.10.10">
    <property type="entry name" value="Winged helix-like DNA-binding domain superfamily/Winged helix DNA-binding domain"/>
    <property type="match status" value="1"/>
</dbReference>
<dbReference type="AlphaFoldDB" id="A0A2K8SL54"/>
<organism evidence="2 3">
    <name type="scientific">Nostoc flagelliforme CCNUN1</name>
    <dbReference type="NCBI Taxonomy" id="2038116"/>
    <lineage>
        <taxon>Bacteria</taxon>
        <taxon>Bacillati</taxon>
        <taxon>Cyanobacteriota</taxon>
        <taxon>Cyanophyceae</taxon>
        <taxon>Nostocales</taxon>
        <taxon>Nostocaceae</taxon>
        <taxon>Nostoc</taxon>
    </lineage>
</organism>
<dbReference type="InterPro" id="IPR014284">
    <property type="entry name" value="RNA_pol_sigma-70_dom"/>
</dbReference>
<evidence type="ECO:0000313" key="2">
    <source>
        <dbReference type="EMBL" id="AUB36138.1"/>
    </source>
</evidence>
<dbReference type="SUPFAM" id="SSF88946">
    <property type="entry name" value="Sigma2 domain of RNA polymerase sigma factors"/>
    <property type="match status" value="1"/>
</dbReference>
<gene>
    <name evidence="2" type="ORF">COO91_02039</name>
</gene>
<proteinExistence type="predicted"/>
<accession>A0A2K8SL54</accession>
<reference evidence="2 3" key="1">
    <citation type="submission" date="2017-11" db="EMBL/GenBank/DDBJ databases">
        <title>Complete genome of a free-living desiccation-tolerant cyanobacterium and its photosynthetic adaptation to extreme terrestrial habitat.</title>
        <authorList>
            <person name="Shang J."/>
        </authorList>
    </citation>
    <scope>NUCLEOTIDE SEQUENCE [LARGE SCALE GENOMIC DNA]</scope>
    <source>
        <strain evidence="2 3">CCNUN1</strain>
    </source>
</reference>
<dbReference type="OrthoDB" id="1185556at2"/>
<dbReference type="GO" id="GO:0003700">
    <property type="term" value="F:DNA-binding transcription factor activity"/>
    <property type="evidence" value="ECO:0007669"/>
    <property type="project" value="InterPro"/>
</dbReference>
<dbReference type="Pfam" id="PF04542">
    <property type="entry name" value="Sigma70_r2"/>
    <property type="match status" value="1"/>
</dbReference>
<evidence type="ECO:0000313" key="3">
    <source>
        <dbReference type="Proteomes" id="UP000232003"/>
    </source>
</evidence>
<dbReference type="InterPro" id="IPR050239">
    <property type="entry name" value="Sigma-70_RNA_pol_init_factors"/>
</dbReference>